<proteinExistence type="predicted"/>
<sequence length="114" mass="13070">MENRFTSVYRCTSGIRCIEDLLNIRPCTLSEMKEKYNFEFPFTTYYGLLRAIPTKWKSALRVKAGVHDESEKCETSLKLSSTKEAYSSILDKSFSVPTAEGRILDHGFTKEETP</sequence>
<organism evidence="1 2">
    <name type="scientific">Porites lobata</name>
    <dbReference type="NCBI Taxonomy" id="104759"/>
    <lineage>
        <taxon>Eukaryota</taxon>
        <taxon>Metazoa</taxon>
        <taxon>Cnidaria</taxon>
        <taxon>Anthozoa</taxon>
        <taxon>Hexacorallia</taxon>
        <taxon>Scleractinia</taxon>
        <taxon>Fungiina</taxon>
        <taxon>Poritidae</taxon>
        <taxon>Porites</taxon>
    </lineage>
</organism>
<feature type="non-terminal residue" evidence="1">
    <location>
        <position position="114"/>
    </location>
</feature>
<reference evidence="1 2" key="1">
    <citation type="submission" date="2022-05" db="EMBL/GenBank/DDBJ databases">
        <authorList>
            <consortium name="Genoscope - CEA"/>
            <person name="William W."/>
        </authorList>
    </citation>
    <scope>NUCLEOTIDE SEQUENCE [LARGE SCALE GENOMIC DNA]</scope>
</reference>
<protein>
    <submittedName>
        <fullName evidence="1">Uncharacterized protein</fullName>
    </submittedName>
</protein>
<comment type="caution">
    <text evidence="1">The sequence shown here is derived from an EMBL/GenBank/DDBJ whole genome shotgun (WGS) entry which is preliminary data.</text>
</comment>
<gene>
    <name evidence="1" type="ORF">PLOB_00023971</name>
</gene>
<accession>A0ABN8RR58</accession>
<evidence type="ECO:0000313" key="1">
    <source>
        <dbReference type="EMBL" id="CAH3180843.1"/>
    </source>
</evidence>
<dbReference type="Proteomes" id="UP001159405">
    <property type="component" value="Unassembled WGS sequence"/>
</dbReference>
<dbReference type="EMBL" id="CALNXK010000285">
    <property type="protein sequence ID" value="CAH3180843.1"/>
    <property type="molecule type" value="Genomic_DNA"/>
</dbReference>
<keyword evidence="2" id="KW-1185">Reference proteome</keyword>
<evidence type="ECO:0000313" key="2">
    <source>
        <dbReference type="Proteomes" id="UP001159405"/>
    </source>
</evidence>
<name>A0ABN8RR58_9CNID</name>